<reference evidence="1 2" key="1">
    <citation type="journal article" date="2013" name="Mar. Genomics">
        <title>Expression of sulfatases in Rhodopirellula baltica and the diversity of sulfatases in the genus Rhodopirellula.</title>
        <authorList>
            <person name="Wegner C.E."/>
            <person name="Richter-Heitmann T."/>
            <person name="Klindworth A."/>
            <person name="Klockow C."/>
            <person name="Richter M."/>
            <person name="Achstetter T."/>
            <person name="Glockner F.O."/>
            <person name="Harder J."/>
        </authorList>
    </citation>
    <scope>NUCLEOTIDE SEQUENCE [LARGE SCALE GENOMIC DNA]</scope>
    <source>
        <strain evidence="1 2">SM1</strain>
    </source>
</reference>
<evidence type="ECO:0000313" key="2">
    <source>
        <dbReference type="Proteomes" id="UP000011991"/>
    </source>
</evidence>
<sequence>MFNEKELHFCPAEESVVFFSEIHAATTQSRRLGSANGRFLRRRSSPKRTTLKYERFYQHQCPLPNNEGDRGLAADGT</sequence>
<dbReference type="Proteomes" id="UP000011991">
    <property type="component" value="Unassembled WGS sequence"/>
</dbReference>
<dbReference type="PATRIC" id="fig|1265738.3.peg.1506"/>
<comment type="caution">
    <text evidence="1">The sequence shown here is derived from an EMBL/GenBank/DDBJ whole genome shotgun (WGS) entry which is preliminary data.</text>
</comment>
<protein>
    <submittedName>
        <fullName evidence="1">Uncharacterized protein</fullName>
    </submittedName>
</protein>
<dbReference type="AlphaFoldDB" id="M5S5S6"/>
<name>M5S5S6_9BACT</name>
<evidence type="ECO:0000313" key="1">
    <source>
        <dbReference type="EMBL" id="EMI21554.1"/>
    </source>
</evidence>
<gene>
    <name evidence="1" type="ORF">RMSM_01519</name>
</gene>
<accession>M5S5S6</accession>
<keyword evidence="2" id="KW-1185">Reference proteome</keyword>
<dbReference type="EMBL" id="ANOG01000231">
    <property type="protein sequence ID" value="EMI21554.1"/>
    <property type="molecule type" value="Genomic_DNA"/>
</dbReference>
<proteinExistence type="predicted"/>
<organism evidence="1 2">
    <name type="scientific">Rhodopirellula maiorica SM1</name>
    <dbReference type="NCBI Taxonomy" id="1265738"/>
    <lineage>
        <taxon>Bacteria</taxon>
        <taxon>Pseudomonadati</taxon>
        <taxon>Planctomycetota</taxon>
        <taxon>Planctomycetia</taxon>
        <taxon>Pirellulales</taxon>
        <taxon>Pirellulaceae</taxon>
        <taxon>Novipirellula</taxon>
    </lineage>
</organism>